<comment type="caution">
    <text evidence="2">The sequence shown here is derived from an EMBL/GenBank/DDBJ whole genome shotgun (WGS) entry which is preliminary data.</text>
</comment>
<sequence length="345" mass="40147">MPTQQKTPEHLRMDSLVETVQQHPVAVLEAERQLTAVKWFEYRFMSPKKANRLFTECYQKVYSRKFAEEVDVERADSVSGVHFFTMKGNARERSQLVAARQRADRLGIPYPFYIEAAFDFAFRRGDKRRRFPRPNQLLGNRASEGLCEQFIIKRWNEYIANGLFRVEHPIYLIENYRGLPAQEDFRRFVLDHVREAHLPLHRAIQKFTYDRQQVPAECFRTLVSEEVVNNAMEIVESDLQIFPVVTIPHVPLTSTQRWPTCFGMHYALDPSSPECASCPQIHGCKFLGDLVLKEATKQAGVDDPAGDYKRKMDRERQRRCRARKKNEMNDTGLGTPPHTSDQISP</sequence>
<keyword evidence="3" id="KW-1185">Reference proteome</keyword>
<feature type="compositionally biased region" description="Basic and acidic residues" evidence="1">
    <location>
        <begin position="306"/>
        <end position="316"/>
    </location>
</feature>
<protein>
    <submittedName>
        <fullName evidence="2">Uncharacterized protein</fullName>
    </submittedName>
</protein>
<proteinExistence type="predicted"/>
<gene>
    <name evidence="2" type="ORF">QE408_001319</name>
</gene>
<name>A0ABU0UGY1_9HYPH</name>
<dbReference type="RefSeq" id="WP_306929531.1">
    <property type="nucleotide sequence ID" value="NZ_JAUTBL010000001.1"/>
</dbReference>
<dbReference type="EMBL" id="JAUTBL010000001">
    <property type="protein sequence ID" value="MDQ1184197.1"/>
    <property type="molecule type" value="Genomic_DNA"/>
</dbReference>
<accession>A0ABU0UGY1</accession>
<organism evidence="2 3">
    <name type="scientific">Agrobacterium larrymoorei</name>
    <dbReference type="NCBI Taxonomy" id="160699"/>
    <lineage>
        <taxon>Bacteria</taxon>
        <taxon>Pseudomonadati</taxon>
        <taxon>Pseudomonadota</taxon>
        <taxon>Alphaproteobacteria</taxon>
        <taxon>Hyphomicrobiales</taxon>
        <taxon>Rhizobiaceae</taxon>
        <taxon>Rhizobium/Agrobacterium group</taxon>
        <taxon>Agrobacterium</taxon>
    </lineage>
</organism>
<dbReference type="Proteomes" id="UP001224781">
    <property type="component" value="Unassembled WGS sequence"/>
</dbReference>
<feature type="region of interest" description="Disordered" evidence="1">
    <location>
        <begin position="301"/>
        <end position="345"/>
    </location>
</feature>
<evidence type="ECO:0000313" key="3">
    <source>
        <dbReference type="Proteomes" id="UP001224781"/>
    </source>
</evidence>
<reference evidence="2 3" key="1">
    <citation type="submission" date="2023-07" db="EMBL/GenBank/DDBJ databases">
        <title>Functional and genomic diversity of the sorghum phyllosphere microbiome.</title>
        <authorList>
            <person name="Shade A."/>
        </authorList>
    </citation>
    <scope>NUCLEOTIDE SEQUENCE [LARGE SCALE GENOMIC DNA]</scope>
    <source>
        <strain evidence="2 3">SORGH_AS_1126</strain>
    </source>
</reference>
<evidence type="ECO:0000313" key="2">
    <source>
        <dbReference type="EMBL" id="MDQ1184197.1"/>
    </source>
</evidence>
<evidence type="ECO:0000256" key="1">
    <source>
        <dbReference type="SAM" id="MobiDB-lite"/>
    </source>
</evidence>